<feature type="region of interest" description="Disordered" evidence="1">
    <location>
        <begin position="45"/>
        <end position="102"/>
    </location>
</feature>
<accession>A0A7K1LEJ4</accession>
<dbReference type="AlphaFoldDB" id="A0A7K1LEJ4"/>
<sequence length="102" mass="10724">MVAAVSKIGVLAPPLILLVLLYVVGAISIRCALMTVVPATLVSSWKDGHRGAPSTERTSGNRPGTASRTPIPDTLDQTAHHPAASSSEPPALREWEAINQHP</sequence>
<evidence type="ECO:0000313" key="2">
    <source>
        <dbReference type="EMBL" id="MUN42595.1"/>
    </source>
</evidence>
<organism evidence="2 3">
    <name type="scientific">Actinomadura litoris</name>
    <dbReference type="NCBI Taxonomy" id="2678616"/>
    <lineage>
        <taxon>Bacteria</taxon>
        <taxon>Bacillati</taxon>
        <taxon>Actinomycetota</taxon>
        <taxon>Actinomycetes</taxon>
        <taxon>Streptosporangiales</taxon>
        <taxon>Thermomonosporaceae</taxon>
        <taxon>Actinomadura</taxon>
    </lineage>
</organism>
<dbReference type="RefSeq" id="WP_156222424.1">
    <property type="nucleotide sequence ID" value="NZ_WOFH01000022.1"/>
</dbReference>
<protein>
    <submittedName>
        <fullName evidence="2">Uncharacterized protein</fullName>
    </submittedName>
</protein>
<evidence type="ECO:0000256" key="1">
    <source>
        <dbReference type="SAM" id="MobiDB-lite"/>
    </source>
</evidence>
<dbReference type="Proteomes" id="UP000432015">
    <property type="component" value="Unassembled WGS sequence"/>
</dbReference>
<keyword evidence="3" id="KW-1185">Reference proteome</keyword>
<proteinExistence type="predicted"/>
<reference evidence="2 3" key="1">
    <citation type="submission" date="2019-11" db="EMBL/GenBank/DDBJ databases">
        <authorList>
            <person name="Cao P."/>
        </authorList>
    </citation>
    <scope>NUCLEOTIDE SEQUENCE [LARGE SCALE GENOMIC DNA]</scope>
    <source>
        <strain evidence="2 3">NEAU-AAG5</strain>
    </source>
</reference>
<evidence type="ECO:0000313" key="3">
    <source>
        <dbReference type="Proteomes" id="UP000432015"/>
    </source>
</evidence>
<comment type="caution">
    <text evidence="2">The sequence shown here is derived from an EMBL/GenBank/DDBJ whole genome shotgun (WGS) entry which is preliminary data.</text>
</comment>
<feature type="compositionally biased region" description="Polar residues" evidence="1">
    <location>
        <begin position="55"/>
        <end position="68"/>
    </location>
</feature>
<dbReference type="EMBL" id="WOFH01000022">
    <property type="protein sequence ID" value="MUN42595.1"/>
    <property type="molecule type" value="Genomic_DNA"/>
</dbReference>
<gene>
    <name evidence="2" type="ORF">GNZ18_39290</name>
</gene>
<name>A0A7K1LEJ4_9ACTN</name>